<feature type="region of interest" description="Disordered" evidence="8">
    <location>
        <begin position="267"/>
        <end position="297"/>
    </location>
</feature>
<proteinExistence type="inferred from homology"/>
<dbReference type="GO" id="GO:0020037">
    <property type="term" value="F:heme binding"/>
    <property type="evidence" value="ECO:0007669"/>
    <property type="project" value="InterPro"/>
</dbReference>
<feature type="transmembrane region" description="Helical" evidence="9">
    <location>
        <begin position="393"/>
        <end position="413"/>
    </location>
</feature>
<dbReference type="InterPro" id="IPR001128">
    <property type="entry name" value="Cyt_P450"/>
</dbReference>
<dbReference type="InParanoid" id="A0A2R5GRU6"/>
<dbReference type="GO" id="GO:0016705">
    <property type="term" value="F:oxidoreductase activity, acting on paired donors, with incorporation or reduction of molecular oxygen"/>
    <property type="evidence" value="ECO:0007669"/>
    <property type="project" value="InterPro"/>
</dbReference>
<keyword evidence="4 9" id="KW-0812">Transmembrane</keyword>
<accession>A0A2R5GRU6</accession>
<evidence type="ECO:0000256" key="2">
    <source>
        <dbReference type="ARBA" id="ARBA00004141"/>
    </source>
</evidence>
<dbReference type="Proteomes" id="UP000241890">
    <property type="component" value="Unassembled WGS sequence"/>
</dbReference>
<comment type="caution">
    <text evidence="10">The sequence shown here is derived from an EMBL/GenBank/DDBJ whole genome shotgun (WGS) entry which is preliminary data.</text>
</comment>
<dbReference type="GO" id="GO:0016020">
    <property type="term" value="C:membrane"/>
    <property type="evidence" value="ECO:0007669"/>
    <property type="project" value="UniProtKB-SubCell"/>
</dbReference>
<feature type="transmembrane region" description="Helical" evidence="9">
    <location>
        <begin position="425"/>
        <end position="446"/>
    </location>
</feature>
<protein>
    <submittedName>
        <fullName evidence="10">Cytochrome P450 CYP12A2</fullName>
    </submittedName>
</protein>
<evidence type="ECO:0000256" key="8">
    <source>
        <dbReference type="SAM" id="MobiDB-lite"/>
    </source>
</evidence>
<feature type="compositionally biased region" description="Polar residues" evidence="8">
    <location>
        <begin position="275"/>
        <end position="297"/>
    </location>
</feature>
<dbReference type="Pfam" id="PF03547">
    <property type="entry name" value="Mem_trans"/>
    <property type="match status" value="1"/>
</dbReference>
<comment type="subcellular location">
    <subcellularLocation>
        <location evidence="2">Membrane</location>
        <topology evidence="2">Multi-pass membrane protein</topology>
    </subcellularLocation>
</comment>
<dbReference type="InterPro" id="IPR017972">
    <property type="entry name" value="Cyt_P450_CS"/>
</dbReference>
<keyword evidence="11" id="KW-1185">Reference proteome</keyword>
<sequence length="1527" mass="168614">MTTVGKLILTSVQAVLPVFLLMGVGGWFVRREMLDQKSAQTLSFLVTRLFAPALYIVRLGGGLSQELFAEVWVMTVMGAVIIAISAVMGIVLTWVARPTPYFRKYFVLAATFTNYSALPLAFLQAFCASGTIRKPERLQVEGESVYMDAETCQELGEVYLFLYTIIPSILTFACANIASASDKERERKIAAAAAAATAAAAAAAAAAPGSDLDVRLSRENKDGTHHPTGKTPNNNASVPVEQAASGTSYTSHEMEDGVVELALPPSSEVYDESAPRSTSHQSADAHSSSETSQAPSNKGLSIPLLLLQTLKLPAVSAQLLGIFIAMIPPLQSFLMGDDTAASPFVGMLRLLAPGTVPAVVLALANMMGLKLVETRCSDLLGGDEDVMGISKRTMFWLVAGRMIIMPIVGFALLYAAIDLFPKDQILLLILFTELAMPTASLVPLTSPIVPAKVVSLSLINQFVIGLFTLTIFTFLALTITTDVGGATLQNRNASARGCDCVRPRPGGGEEDEEQDTLVVRRGAGTMLRGVKRVAAAKPRQVWRVGARTKATAPAAAIGANVGAQDEEGARIMEVSEVKGPGWRWLFRMTQDPFVAYSNLYNEHRDAGVARIKDIQFDDNLVIFNQDDVKHVMQNEGKNVAGSTEMVWALRDYFKDVGGDVAGNHPLNLTLKGERWRETRRLLSPGIYTEAVASYEPLVQSAARQALSHIETYAPNDLEKWAQYTAFDMFAALALGENIDTANPACTSDMKELVDLDETSLQLAIRVSILPWFLRPRNGYGRMKESFDRILEITQAEVDRIFDQEDVPKSWFKDLRDEQGLTRTQLVHLMGGLLSAGVGTTMGLIQWGLVALAFHPDEQAKVRAEIMDKLGDKPFTQSIAMPYLEAFIRESERVYTATTTTNLRKLDHDIVLPNSRVRVPAGTRMQLAPTFATRDTAFNPDADEFKPERYLRENIRARKGCPMSSKMDPVIGKDPFGGGARVCLGKRAAKLELRTILCEVIRNYELVLDPVDQEKPKTKLATILLPNPMPKIKLVLRPFGTARPLSTSAEAVASKNEHPQKDIIELSEVEGPGWWWLLRLLGDPNANLLELYEKHREQGVARTIDTLGRDTLVVFDQDDCTFIMQHENPNLGGSTSMIVPLMDYLTKLGGDNADNHARNMFWKGEMWRNSRSLLSVGINSDAVVSYEPLIQEGARLAVSHVEAYENDIPRWAQCAAFDMFTSLLLGQSANSADPACDSPLKKIIQLDQTSLDLAIRLSFLPKITHPWNGYKRMEESLDEIMEIAAVEVKAMLKRKEHTHSWFKDLHEKQGLTEEQLIHLIGALLPAGLGTTMGFIQWNLVALIYHPEAQTKLRAEILDVLGDKPFTKSAKMPYMEAFFKESHRMYPAAPVAGLRILDRDIVLPNSRVLVRAGQPLNLAPLQARRDKRLIPDADEFKPERYLRENIRARKGCPMTSKLDGAIGKDPFGRGGHVCLGRRAAEMEVRTLFCELLRRYELVLDPPGQSLPKFKIATIGVPDPFPRIKLVRRT</sequence>
<evidence type="ECO:0000256" key="3">
    <source>
        <dbReference type="ARBA" id="ARBA00010617"/>
    </source>
</evidence>
<dbReference type="GO" id="GO:0055085">
    <property type="term" value="P:transmembrane transport"/>
    <property type="evidence" value="ECO:0007669"/>
    <property type="project" value="InterPro"/>
</dbReference>
<evidence type="ECO:0000256" key="5">
    <source>
        <dbReference type="ARBA" id="ARBA00022989"/>
    </source>
</evidence>
<evidence type="ECO:0000256" key="1">
    <source>
        <dbReference type="ARBA" id="ARBA00001971"/>
    </source>
</evidence>
<dbReference type="OrthoDB" id="1470350at2759"/>
<evidence type="ECO:0000256" key="6">
    <source>
        <dbReference type="ARBA" id="ARBA00023136"/>
    </source>
</evidence>
<keyword evidence="7" id="KW-0349">Heme</keyword>
<evidence type="ECO:0000256" key="4">
    <source>
        <dbReference type="ARBA" id="ARBA00022692"/>
    </source>
</evidence>
<keyword evidence="5 9" id="KW-1133">Transmembrane helix</keyword>
<gene>
    <name evidence="10" type="ORF">FCC1311_092532</name>
</gene>
<feature type="transmembrane region" description="Helical" evidence="9">
    <location>
        <begin position="350"/>
        <end position="372"/>
    </location>
</feature>
<dbReference type="GO" id="GO:0004497">
    <property type="term" value="F:monooxygenase activity"/>
    <property type="evidence" value="ECO:0007669"/>
    <property type="project" value="InterPro"/>
</dbReference>
<evidence type="ECO:0000313" key="11">
    <source>
        <dbReference type="Proteomes" id="UP000241890"/>
    </source>
</evidence>
<dbReference type="CDD" id="cd00302">
    <property type="entry name" value="cytochrome_P450"/>
    <property type="match status" value="1"/>
</dbReference>
<feature type="region of interest" description="Disordered" evidence="8">
    <location>
        <begin position="217"/>
        <end position="251"/>
    </location>
</feature>
<dbReference type="Gene3D" id="1.10.630.10">
    <property type="entry name" value="Cytochrome P450"/>
    <property type="match status" value="2"/>
</dbReference>
<name>A0A2R5GRU6_9STRA</name>
<feature type="transmembrane region" description="Helical" evidence="9">
    <location>
        <begin position="105"/>
        <end position="126"/>
    </location>
</feature>
<feature type="transmembrane region" description="Helical" evidence="9">
    <location>
        <begin position="6"/>
        <end position="29"/>
    </location>
</feature>
<dbReference type="PRINTS" id="PR00385">
    <property type="entry name" value="P450"/>
</dbReference>
<dbReference type="PANTHER" id="PTHR24305">
    <property type="entry name" value="CYTOCHROME P450"/>
    <property type="match status" value="1"/>
</dbReference>
<evidence type="ECO:0000256" key="9">
    <source>
        <dbReference type="SAM" id="Phobius"/>
    </source>
</evidence>
<dbReference type="InterPro" id="IPR050121">
    <property type="entry name" value="Cytochrome_P450_monoxygenase"/>
</dbReference>
<comment type="similarity">
    <text evidence="3">Belongs to the cytochrome P450 family.</text>
</comment>
<dbReference type="Pfam" id="PF00067">
    <property type="entry name" value="p450"/>
    <property type="match status" value="2"/>
</dbReference>
<organism evidence="10 11">
    <name type="scientific">Hondaea fermentalgiana</name>
    <dbReference type="NCBI Taxonomy" id="2315210"/>
    <lineage>
        <taxon>Eukaryota</taxon>
        <taxon>Sar</taxon>
        <taxon>Stramenopiles</taxon>
        <taxon>Bigyra</taxon>
        <taxon>Labyrinthulomycetes</taxon>
        <taxon>Thraustochytrida</taxon>
        <taxon>Thraustochytriidae</taxon>
        <taxon>Hondaea</taxon>
    </lineage>
</organism>
<dbReference type="PANTHER" id="PTHR24305:SF166">
    <property type="entry name" value="CYTOCHROME P450 12A4, MITOCHONDRIAL-RELATED"/>
    <property type="match status" value="1"/>
</dbReference>
<dbReference type="EMBL" id="BEYU01000139">
    <property type="protein sequence ID" value="GBG33029.1"/>
    <property type="molecule type" value="Genomic_DNA"/>
</dbReference>
<feature type="transmembrane region" description="Helical" evidence="9">
    <location>
        <begin position="71"/>
        <end position="93"/>
    </location>
</feature>
<dbReference type="SUPFAM" id="SSF48264">
    <property type="entry name" value="Cytochrome P450"/>
    <property type="match status" value="2"/>
</dbReference>
<keyword evidence="7" id="KW-0408">Iron</keyword>
<dbReference type="InterPro" id="IPR004776">
    <property type="entry name" value="Mem_transp_PIN-like"/>
</dbReference>
<feature type="transmembrane region" description="Helical" evidence="9">
    <location>
        <begin position="158"/>
        <end position="178"/>
    </location>
</feature>
<dbReference type="InterPro" id="IPR002401">
    <property type="entry name" value="Cyt_P450_E_grp-I"/>
</dbReference>
<reference evidence="10 11" key="1">
    <citation type="submission" date="2017-12" db="EMBL/GenBank/DDBJ databases">
        <title>Sequencing, de novo assembly and annotation of complete genome of a new Thraustochytrid species, strain FCC1311.</title>
        <authorList>
            <person name="Sedici K."/>
            <person name="Godart F."/>
            <person name="Aiese Cigliano R."/>
            <person name="Sanseverino W."/>
            <person name="Barakat M."/>
            <person name="Ortet P."/>
            <person name="Marechal E."/>
            <person name="Cagnac O."/>
            <person name="Amato A."/>
        </authorList>
    </citation>
    <scope>NUCLEOTIDE SEQUENCE [LARGE SCALE GENOMIC DNA]</scope>
</reference>
<feature type="transmembrane region" description="Helical" evidence="9">
    <location>
        <begin position="458"/>
        <end position="479"/>
    </location>
</feature>
<dbReference type="PROSITE" id="PS00086">
    <property type="entry name" value="CYTOCHROME_P450"/>
    <property type="match status" value="2"/>
</dbReference>
<keyword evidence="6 9" id="KW-0472">Membrane</keyword>
<keyword evidence="7" id="KW-0479">Metal-binding</keyword>
<evidence type="ECO:0000313" key="10">
    <source>
        <dbReference type="EMBL" id="GBG33029.1"/>
    </source>
</evidence>
<evidence type="ECO:0000256" key="7">
    <source>
        <dbReference type="PIRSR" id="PIRSR602401-1"/>
    </source>
</evidence>
<dbReference type="GO" id="GO:0005506">
    <property type="term" value="F:iron ion binding"/>
    <property type="evidence" value="ECO:0007669"/>
    <property type="project" value="InterPro"/>
</dbReference>
<feature type="binding site" description="axial binding residue" evidence="7">
    <location>
        <position position="982"/>
    </location>
    <ligand>
        <name>heme</name>
        <dbReference type="ChEBI" id="CHEBI:30413"/>
    </ligand>
    <ligandPart>
        <name>Fe</name>
        <dbReference type="ChEBI" id="CHEBI:18248"/>
    </ligandPart>
</feature>
<feature type="transmembrane region" description="Helical" evidence="9">
    <location>
        <begin position="312"/>
        <end position="330"/>
    </location>
</feature>
<dbReference type="PRINTS" id="PR00463">
    <property type="entry name" value="EP450I"/>
</dbReference>
<dbReference type="InterPro" id="IPR036396">
    <property type="entry name" value="Cyt_P450_sf"/>
</dbReference>
<comment type="cofactor">
    <cofactor evidence="1 7">
        <name>heme</name>
        <dbReference type="ChEBI" id="CHEBI:30413"/>
    </cofactor>
</comment>